<feature type="binding site" evidence="13">
    <location>
        <position position="122"/>
    </location>
    <ligand>
        <name>ATP</name>
        <dbReference type="ChEBI" id="CHEBI:30616"/>
    </ligand>
</feature>
<evidence type="ECO:0000313" key="16">
    <source>
        <dbReference type="Proteomes" id="UP000440224"/>
    </source>
</evidence>
<dbReference type="GO" id="GO:0019894">
    <property type="term" value="F:kinesin binding"/>
    <property type="evidence" value="ECO:0007669"/>
    <property type="project" value="TreeGrafter"/>
</dbReference>
<evidence type="ECO:0000256" key="6">
    <source>
        <dbReference type="ARBA" id="ARBA00022741"/>
    </source>
</evidence>
<evidence type="ECO:0000256" key="10">
    <source>
        <dbReference type="ARBA" id="ARBA00023175"/>
    </source>
</evidence>
<dbReference type="Pfam" id="PF00069">
    <property type="entry name" value="Pkinase"/>
    <property type="match status" value="1"/>
</dbReference>
<dbReference type="InterPro" id="IPR019734">
    <property type="entry name" value="TPR_rpt"/>
</dbReference>
<keyword evidence="5" id="KW-0677">Repeat</keyword>
<dbReference type="OrthoDB" id="9801841at2"/>
<keyword evidence="3" id="KW-0963">Cytoplasm</keyword>
<dbReference type="PANTHER" id="PTHR45783">
    <property type="entry name" value="KINESIN LIGHT CHAIN"/>
    <property type="match status" value="1"/>
</dbReference>
<evidence type="ECO:0000256" key="12">
    <source>
        <dbReference type="PROSITE-ProRule" id="PRU00339"/>
    </source>
</evidence>
<dbReference type="InterPro" id="IPR017441">
    <property type="entry name" value="Protein_kinase_ATP_BS"/>
</dbReference>
<dbReference type="Gene3D" id="1.25.40.10">
    <property type="entry name" value="Tetratricopeptide repeat domain"/>
    <property type="match status" value="2"/>
</dbReference>
<dbReference type="AlphaFoldDB" id="A0A6N7Q5H3"/>
<keyword evidence="11" id="KW-0206">Cytoskeleton</keyword>
<proteinExistence type="inferred from homology"/>
<dbReference type="Gene3D" id="1.10.510.10">
    <property type="entry name" value="Transferase(Phosphotransferase) domain 1"/>
    <property type="match status" value="1"/>
</dbReference>
<evidence type="ECO:0000256" key="2">
    <source>
        <dbReference type="ARBA" id="ARBA00009622"/>
    </source>
</evidence>
<dbReference type="Pfam" id="PF13374">
    <property type="entry name" value="TPR_10"/>
    <property type="match status" value="1"/>
</dbReference>
<feature type="repeat" description="TPR" evidence="12">
    <location>
        <begin position="869"/>
        <end position="902"/>
    </location>
</feature>
<organism evidence="15 16">
    <name type="scientific">Polyangium spumosum</name>
    <dbReference type="NCBI Taxonomy" id="889282"/>
    <lineage>
        <taxon>Bacteria</taxon>
        <taxon>Pseudomonadati</taxon>
        <taxon>Myxococcota</taxon>
        <taxon>Polyangia</taxon>
        <taxon>Polyangiales</taxon>
        <taxon>Polyangiaceae</taxon>
        <taxon>Polyangium</taxon>
    </lineage>
</organism>
<dbReference type="SUPFAM" id="SSF48452">
    <property type="entry name" value="TPR-like"/>
    <property type="match status" value="3"/>
</dbReference>
<dbReference type="InterPro" id="IPR002151">
    <property type="entry name" value="Kinesin_light"/>
</dbReference>
<dbReference type="GO" id="GO:0007018">
    <property type="term" value="P:microtubule-based movement"/>
    <property type="evidence" value="ECO:0007669"/>
    <property type="project" value="TreeGrafter"/>
</dbReference>
<evidence type="ECO:0000256" key="7">
    <source>
        <dbReference type="ARBA" id="ARBA00022803"/>
    </source>
</evidence>
<dbReference type="InterPro" id="IPR011009">
    <property type="entry name" value="Kinase-like_dom_sf"/>
</dbReference>
<keyword evidence="10" id="KW-0505">Motor protein</keyword>
<dbReference type="SUPFAM" id="SSF56112">
    <property type="entry name" value="Protein kinase-like (PK-like)"/>
    <property type="match status" value="1"/>
</dbReference>
<keyword evidence="4" id="KW-0493">Microtubule</keyword>
<evidence type="ECO:0000256" key="4">
    <source>
        <dbReference type="ARBA" id="ARBA00022701"/>
    </source>
</evidence>
<keyword evidence="8 13" id="KW-0067">ATP-binding</keyword>
<evidence type="ECO:0000259" key="14">
    <source>
        <dbReference type="PROSITE" id="PS50011"/>
    </source>
</evidence>
<comment type="caution">
    <text evidence="15">The sequence shown here is derived from an EMBL/GenBank/DDBJ whole genome shotgun (WGS) entry which is preliminary data.</text>
</comment>
<name>A0A6N7Q5H3_9BACT</name>
<dbReference type="GO" id="GO:0004672">
    <property type="term" value="F:protein kinase activity"/>
    <property type="evidence" value="ECO:0007669"/>
    <property type="project" value="InterPro"/>
</dbReference>
<dbReference type="PANTHER" id="PTHR45783:SF3">
    <property type="entry name" value="KINESIN LIGHT CHAIN"/>
    <property type="match status" value="1"/>
</dbReference>
<feature type="repeat" description="TPR" evidence="12">
    <location>
        <begin position="827"/>
        <end position="860"/>
    </location>
</feature>
<dbReference type="GO" id="GO:0005524">
    <property type="term" value="F:ATP binding"/>
    <property type="evidence" value="ECO:0007669"/>
    <property type="project" value="UniProtKB-UniRule"/>
</dbReference>
<dbReference type="Proteomes" id="UP000440224">
    <property type="component" value="Unassembled WGS sequence"/>
</dbReference>
<keyword evidence="6 13" id="KW-0547">Nucleotide-binding</keyword>
<evidence type="ECO:0000256" key="8">
    <source>
        <dbReference type="ARBA" id="ARBA00022840"/>
    </source>
</evidence>
<dbReference type="CDD" id="cd14014">
    <property type="entry name" value="STKc_PknB_like"/>
    <property type="match status" value="1"/>
</dbReference>
<comment type="subcellular location">
    <subcellularLocation>
        <location evidence="1">Cytoplasm</location>
        <location evidence="1">Cytoskeleton</location>
    </subcellularLocation>
</comment>
<dbReference type="GO" id="GO:0005871">
    <property type="term" value="C:kinesin complex"/>
    <property type="evidence" value="ECO:0007669"/>
    <property type="project" value="InterPro"/>
</dbReference>
<accession>A0A6N7Q5H3</accession>
<reference evidence="15 16" key="1">
    <citation type="submission" date="2019-10" db="EMBL/GenBank/DDBJ databases">
        <title>A soil myxobacterium in the family Polyangiaceae.</title>
        <authorList>
            <person name="Li Y."/>
            <person name="Wang J."/>
        </authorList>
    </citation>
    <scope>NUCLEOTIDE SEQUENCE [LARGE SCALE GENOMIC DNA]</scope>
    <source>
        <strain evidence="15 16">DSM 14734</strain>
    </source>
</reference>
<evidence type="ECO:0000256" key="11">
    <source>
        <dbReference type="ARBA" id="ARBA00023212"/>
    </source>
</evidence>
<dbReference type="InterPro" id="IPR008271">
    <property type="entry name" value="Ser/Thr_kinase_AS"/>
</dbReference>
<dbReference type="EMBL" id="WJIE01000036">
    <property type="protein sequence ID" value="MRG98526.1"/>
    <property type="molecule type" value="Genomic_DNA"/>
</dbReference>
<dbReference type="PROSITE" id="PS50011">
    <property type="entry name" value="PROTEIN_KINASE_DOM"/>
    <property type="match status" value="1"/>
</dbReference>
<dbReference type="PROSITE" id="PS50005">
    <property type="entry name" value="TPR"/>
    <property type="match status" value="2"/>
</dbReference>
<dbReference type="GO" id="GO:0005874">
    <property type="term" value="C:microtubule"/>
    <property type="evidence" value="ECO:0007669"/>
    <property type="project" value="UniProtKB-KW"/>
</dbReference>
<comment type="similarity">
    <text evidence="2">Belongs to the kinesin light chain family.</text>
</comment>
<evidence type="ECO:0000256" key="1">
    <source>
        <dbReference type="ARBA" id="ARBA00004245"/>
    </source>
</evidence>
<evidence type="ECO:0000256" key="5">
    <source>
        <dbReference type="ARBA" id="ARBA00022737"/>
    </source>
</evidence>
<sequence length="1048" mass="112526">MVASRASILLICRGFRMDCPGENTLNALLGGHLAPEAAAQTEHHVEQCPACQEVLAAVGPSRGPSGEGSATWKDTRTPRAEAALAPGSAVHRYVVLSRVGAGGMGVVYAAYDPELNRRVALKVLRAEGHGEGSEEARARLLSEAQTLARLAHPNVVAIHDVGVTGGDVFLVMEFVEGPTLAAWLAERRRPWQEVLPVFLQAGRGLAAAHEVGIVHRDFKPANVVVGRDGRVRVLDFGLARDGRAPGAAPAHAEESTAHSVVAGTPAYMAPEQHRGRRAGPRADQFSFCVALHEALHGARPFRGETRSEILDAIERGDVHAPRAAEVPAWLDAALRRGLSAKPEARHPSLVELLALLERDRRVLRRRIGMVVVPLLAAALAGGVVHASMGPAAEAPCRGASRRLEGVWDASRRAAVHEAFVATGLPYAAGAFDHAAAELDRRATSWEEAHTQACEATRVRGEQTEEQLGRRMVCLERRLGDLGALTQALSQADVAVVDRSAQAVAELAPVSDCADLVSLSAMDPRPEDPAAQEEIDRIAAELSRARAELAVGRYEAGLARVDPLVGRAAAARYGPIEAEALYLRARIRDLLGKDHEAEADYHAAARAAISSHHDEIVASAWVDRFGIVAFDTRRADEAAEALSYARAALRRRGANPELFARLSVRICSRGNVLADAPHIEADCRRAVEEVERVAPHDPELLAAALQGLSRALRNQGKLEGARAPVDRAIAVLSRTLGKDHPSTLRARRALVAVHQEAGALKEAEAESRAILEDSTRHLPADHPVRVLALFDLGRILTIRGDHAAALPLFEQAFEGERARGGEDSEQAATCLEAMGRALHMLGRKEEAERHYRRALAIREKALGAEHVSVAGSLVYLGVLRDDEGAYEEAEAHYRRALVIREEALGPDHPLVASTLDLLGRTYGKLGRLDAAQPLVERSLAINEARLGEEHPSIADALVPLADIHLERKAPKKAIPLLERAITLYLRQPGDPAMLADARFLLAQALVAAGEDPPRVASLVDEARAGYVAAGPRAAAAVADVDAWLSRIRR</sequence>
<dbReference type="InterPro" id="IPR000719">
    <property type="entry name" value="Prot_kinase_dom"/>
</dbReference>
<dbReference type="InterPro" id="IPR011990">
    <property type="entry name" value="TPR-like_helical_dom_sf"/>
</dbReference>
<protein>
    <submittedName>
        <fullName evidence="15">Tetratricopeptide repeat protein</fullName>
    </submittedName>
</protein>
<keyword evidence="16" id="KW-1185">Reference proteome</keyword>
<evidence type="ECO:0000313" key="15">
    <source>
        <dbReference type="EMBL" id="MRG98526.1"/>
    </source>
</evidence>
<gene>
    <name evidence="15" type="ORF">GF068_42425</name>
</gene>
<dbReference type="PROSITE" id="PS00107">
    <property type="entry name" value="PROTEIN_KINASE_ATP"/>
    <property type="match status" value="1"/>
</dbReference>
<evidence type="ECO:0000256" key="13">
    <source>
        <dbReference type="PROSITE-ProRule" id="PRU10141"/>
    </source>
</evidence>
<dbReference type="PROSITE" id="PS00108">
    <property type="entry name" value="PROTEIN_KINASE_ST"/>
    <property type="match status" value="1"/>
</dbReference>
<dbReference type="GO" id="GO:0005737">
    <property type="term" value="C:cytoplasm"/>
    <property type="evidence" value="ECO:0007669"/>
    <property type="project" value="TreeGrafter"/>
</dbReference>
<feature type="domain" description="Protein kinase" evidence="14">
    <location>
        <begin position="93"/>
        <end position="356"/>
    </location>
</feature>
<dbReference type="SMART" id="SM00028">
    <property type="entry name" value="TPR"/>
    <property type="match status" value="7"/>
</dbReference>
<dbReference type="Gene3D" id="3.30.200.20">
    <property type="entry name" value="Phosphorylase Kinase, domain 1"/>
    <property type="match status" value="1"/>
</dbReference>
<evidence type="ECO:0000256" key="3">
    <source>
        <dbReference type="ARBA" id="ARBA00022490"/>
    </source>
</evidence>
<evidence type="ECO:0000256" key="9">
    <source>
        <dbReference type="ARBA" id="ARBA00023054"/>
    </source>
</evidence>
<dbReference type="Pfam" id="PF13424">
    <property type="entry name" value="TPR_12"/>
    <property type="match status" value="2"/>
</dbReference>
<keyword evidence="7 12" id="KW-0802">TPR repeat</keyword>
<keyword evidence="9" id="KW-0175">Coiled coil</keyword>